<evidence type="ECO:0000313" key="4">
    <source>
        <dbReference type="EMBL" id="RSI79393.1"/>
    </source>
</evidence>
<reference evidence="2 6" key="1">
    <citation type="journal article" date="2016" name="Eur. J. Clin. Microbiol. Infect. Dis.">
        <title>Whole genome sequencing as a tool for phylogenetic analysis of clinical strains of Mitis group streptococci.</title>
        <authorList>
            <person name="Rasmussen L.H."/>
            <person name="Dargis R."/>
            <person name="Hojholt K."/>
            <person name="Christensen J.J."/>
            <person name="Skovgaard O."/>
            <person name="Justesen U.S."/>
            <person name="Rosenvinge F.S."/>
            <person name="Moser C."/>
            <person name="Lukjancenko O."/>
            <person name="Rasmussen S."/>
            <person name="Nielsen X.C."/>
        </authorList>
    </citation>
    <scope>NUCLEOTIDE SEQUENCE [LARGE SCALE GENOMIC DNA]</scope>
    <source>
        <strain evidence="2 6">RH_777_07</strain>
    </source>
</reference>
<dbReference type="AlphaFoldDB" id="A0A081Q0E6"/>
<reference evidence="1 5" key="2">
    <citation type="submission" date="2017-02" db="EMBL/GenBank/DDBJ databases">
        <title>Draft genome sequence of Streptococcus mitis CCUG 63687.</title>
        <authorList>
            <person name="Salva-Serra F."/>
            <person name="Engstrom-Jakobsson H."/>
            <person name="Thorell K."/>
            <person name="Jaen-Luchoro D."/>
            <person name="Gonzales-Siles L."/>
            <person name="Karlsson R."/>
            <person name="Yazdan S."/>
            <person name="Boulund F."/>
            <person name="Johnning A."/>
            <person name="Engstrand L."/>
            <person name="Kristiansson E."/>
            <person name="Moore E."/>
        </authorList>
    </citation>
    <scope>NUCLEOTIDE SEQUENCE [LARGE SCALE GENOMIC DNA]</scope>
    <source>
        <strain evidence="1 5">CCUG 63687</strain>
    </source>
</reference>
<evidence type="ECO:0000313" key="2">
    <source>
        <dbReference type="EMBL" id="ORO91349.1"/>
    </source>
</evidence>
<dbReference type="Proteomes" id="UP000501099">
    <property type="component" value="Chromosome"/>
</dbReference>
<dbReference type="EMBL" id="CP047883">
    <property type="protein sequence ID" value="QKL33146.1"/>
    <property type="molecule type" value="Genomic_DNA"/>
</dbReference>
<sequence>MKIKTTFNNILPKEFGKEAKREDIMQGNPVRSFAFEVDNLPKGTEYIAFTLIDYDAIPVCSFPWIHWSVADLKVNGDSIQIEENMSRIGQLIQGKNSFSSQFLDGDFSEIDTMFVGPTPPDRDHNYTLKVFALSEKTGLKNGFWVNELLNKVKDLTLGTVELDLIGKC</sequence>
<dbReference type="EMBL" id="MUYO01000001">
    <property type="protein sequence ID" value="OOS18799.1"/>
    <property type="molecule type" value="Genomic_DNA"/>
</dbReference>
<dbReference type="Proteomes" id="UP000190652">
    <property type="component" value="Unassembled WGS sequence"/>
</dbReference>
<evidence type="ECO:0000313" key="8">
    <source>
        <dbReference type="Proteomes" id="UP000501099"/>
    </source>
</evidence>
<dbReference type="Proteomes" id="UP000277742">
    <property type="component" value="Unassembled WGS sequence"/>
</dbReference>
<dbReference type="CDD" id="cd00865">
    <property type="entry name" value="PEBP_bact_arch"/>
    <property type="match status" value="1"/>
</dbReference>
<dbReference type="EMBL" id="NCVD01000009">
    <property type="protein sequence ID" value="ORO91349.1"/>
    <property type="molecule type" value="Genomic_DNA"/>
</dbReference>
<proteinExistence type="predicted"/>
<evidence type="ECO:0000313" key="3">
    <source>
        <dbReference type="EMBL" id="QKL33146.1"/>
    </source>
</evidence>
<dbReference type="InterPro" id="IPR036610">
    <property type="entry name" value="PEBP-like_sf"/>
</dbReference>
<dbReference type="Pfam" id="PF01161">
    <property type="entry name" value="PBP"/>
    <property type="match status" value="1"/>
</dbReference>
<accession>A0A081Q0E6</accession>
<dbReference type="InterPro" id="IPR008914">
    <property type="entry name" value="PEBP"/>
</dbReference>
<dbReference type="NCBIfam" id="TIGR00481">
    <property type="entry name" value="YbhB/YbcL family Raf kinase inhibitor-like protein"/>
    <property type="match status" value="1"/>
</dbReference>
<dbReference type="EMBL" id="RJNR01000016">
    <property type="protein sequence ID" value="RSI79393.1"/>
    <property type="molecule type" value="Genomic_DNA"/>
</dbReference>
<reference evidence="4 7" key="4">
    <citation type="submission" date="2018-11" db="EMBL/GenBank/DDBJ databases">
        <title>Species Designations Belie Phenotypic and Genotypic Heterogeneity in Oral Streptococci.</title>
        <authorList>
            <person name="Velsko I."/>
        </authorList>
    </citation>
    <scope>NUCLEOTIDE SEQUENCE [LARGE SCALE GENOMIC DNA]</scope>
    <source>
        <strain evidence="4 7">BCA12</strain>
    </source>
</reference>
<reference evidence="2" key="3">
    <citation type="submission" date="2017-04" db="EMBL/GenBank/DDBJ databases">
        <authorList>
            <person name="Afonso C.L."/>
            <person name="Miller P.J."/>
            <person name="Scott M.A."/>
            <person name="Spackman E."/>
            <person name="Goraichik I."/>
            <person name="Dimitrov K.M."/>
            <person name="Suarez D.L."/>
            <person name="Swayne D.E."/>
        </authorList>
    </citation>
    <scope>NUCLEOTIDE SEQUENCE</scope>
    <source>
        <strain evidence="2">RH_777_07</strain>
    </source>
</reference>
<reference evidence="3 8" key="5">
    <citation type="submission" date="2020-01" db="EMBL/GenBank/DDBJ databases">
        <title>Complete genome sequence of the tetracycline resistane Streptococcus mitis isolate S022-V3-A4.</title>
        <authorList>
            <person name="Pinzauti D."/>
            <person name="Iannelli F."/>
            <person name="Pozzi G."/>
            <person name="Santoro F."/>
        </authorList>
    </citation>
    <scope>NUCLEOTIDE SEQUENCE [LARGE SCALE GENOMIC DNA]</scope>
    <source>
        <strain evidence="3 8">S022-V3-A4</strain>
    </source>
</reference>
<dbReference type="RefSeq" id="WP_033680331.1">
    <property type="nucleotide sequence ID" value="NZ_CP047883.1"/>
</dbReference>
<evidence type="ECO:0000313" key="6">
    <source>
        <dbReference type="Proteomes" id="UP000193849"/>
    </source>
</evidence>
<evidence type="ECO:0000313" key="1">
    <source>
        <dbReference type="EMBL" id="OOS18799.1"/>
    </source>
</evidence>
<name>A0A081Q0E6_STRMT</name>
<evidence type="ECO:0000313" key="7">
    <source>
        <dbReference type="Proteomes" id="UP000277742"/>
    </source>
</evidence>
<gene>
    <name evidence="1" type="ORF">B0686_02280</name>
    <name evidence="2" type="ORF">B7702_01240</name>
    <name evidence="4" type="ORF">D8855_08600</name>
    <name evidence="3" type="ORF">M594_05405</name>
</gene>
<dbReference type="Proteomes" id="UP000193849">
    <property type="component" value="Unassembled WGS sequence"/>
</dbReference>
<protein>
    <submittedName>
        <fullName evidence="1">Phosphatidylethanolamine-binding protein</fullName>
    </submittedName>
    <submittedName>
        <fullName evidence="3">YbhB/YbcL family Raf kinase inhibitor-like protein</fullName>
    </submittedName>
</protein>
<organism evidence="1 5">
    <name type="scientific">Streptococcus mitis</name>
    <dbReference type="NCBI Taxonomy" id="28037"/>
    <lineage>
        <taxon>Bacteria</taxon>
        <taxon>Bacillati</taxon>
        <taxon>Bacillota</taxon>
        <taxon>Bacilli</taxon>
        <taxon>Lactobacillales</taxon>
        <taxon>Streptococcaceae</taxon>
        <taxon>Streptococcus</taxon>
        <taxon>Streptococcus mitis group</taxon>
    </lineage>
</organism>
<evidence type="ECO:0000313" key="5">
    <source>
        <dbReference type="Proteomes" id="UP000190652"/>
    </source>
</evidence>
<dbReference type="SUPFAM" id="SSF49777">
    <property type="entry name" value="PEBP-like"/>
    <property type="match status" value="1"/>
</dbReference>
<dbReference type="InterPro" id="IPR005247">
    <property type="entry name" value="YbhB_YbcL/LppC-like"/>
</dbReference>
<dbReference type="Gene3D" id="3.90.280.10">
    <property type="entry name" value="PEBP-like"/>
    <property type="match status" value="1"/>
</dbReference>